<keyword evidence="13" id="KW-0472">Membrane</keyword>
<dbReference type="InterPro" id="IPR039798">
    <property type="entry name" value="Sulfhydryl_oxidase"/>
</dbReference>
<comment type="function">
    <text evidence="11">Catalyzes the oxidation of sulfhydryl groups in peptide and protein thiols to disulfides with the reduction of oxygen to hydrogen peroxide. Plays a role in disulfide bond formation in a variety of extracellular proteins. In fibroblasts, required for normal incorporation of laminin into the extracellular matrix, and thereby for normal cell-cell adhesion and cell migration.</text>
</comment>
<keyword evidence="18" id="KW-1185">Reference proteome</keyword>
<comment type="subcellular location">
    <subcellularLocation>
        <location evidence="2">Secreted</location>
    </subcellularLocation>
</comment>
<dbReference type="Pfam" id="PF04777">
    <property type="entry name" value="Evr1_Alr"/>
    <property type="match status" value="1"/>
</dbReference>
<dbReference type="OrthoDB" id="59470at2759"/>
<dbReference type="Pfam" id="PF18108">
    <property type="entry name" value="QSOX_Trx1"/>
    <property type="match status" value="1"/>
</dbReference>
<dbReference type="Pfam" id="PF18371">
    <property type="entry name" value="FAD_SOX"/>
    <property type="match status" value="1"/>
</dbReference>
<comment type="caution">
    <text evidence="13">Lacks conserved residue(s) required for the propagation of feature annotation.</text>
</comment>
<keyword evidence="13" id="KW-0812">Transmembrane</keyword>
<feature type="transmembrane region" description="Helical" evidence="13">
    <location>
        <begin position="761"/>
        <end position="778"/>
    </location>
</feature>
<dbReference type="GO" id="GO:0003756">
    <property type="term" value="F:protein disulfide isomerase activity"/>
    <property type="evidence" value="ECO:0007669"/>
    <property type="project" value="TreeGrafter"/>
</dbReference>
<dbReference type="FunFam" id="1.20.120.310:FF:000001">
    <property type="entry name" value="Sulfhydryl oxidase"/>
    <property type="match status" value="1"/>
</dbReference>
<dbReference type="PROSITE" id="PS51324">
    <property type="entry name" value="ERV_ALR"/>
    <property type="match status" value="1"/>
</dbReference>
<dbReference type="GO" id="GO:0006457">
    <property type="term" value="P:protein folding"/>
    <property type="evidence" value="ECO:0007669"/>
    <property type="project" value="TreeGrafter"/>
</dbReference>
<evidence type="ECO:0000256" key="13">
    <source>
        <dbReference type="RuleBase" id="RU371123"/>
    </source>
</evidence>
<feature type="region of interest" description="Disordered" evidence="14">
    <location>
        <begin position="562"/>
        <end position="655"/>
    </location>
</feature>
<dbReference type="Pfam" id="PF00085">
    <property type="entry name" value="Thioredoxin"/>
    <property type="match status" value="1"/>
</dbReference>
<keyword evidence="5 13" id="KW-0285">Flavoprotein</keyword>
<dbReference type="SUPFAM" id="SSF69000">
    <property type="entry name" value="FAD-dependent thiol oxidase"/>
    <property type="match status" value="1"/>
</dbReference>
<dbReference type="InterPro" id="IPR042568">
    <property type="entry name" value="QSOX_FAD-bd_sf"/>
</dbReference>
<evidence type="ECO:0000313" key="17">
    <source>
        <dbReference type="EMBL" id="KAI7798103.1"/>
    </source>
</evidence>
<reference evidence="17" key="1">
    <citation type="submission" date="2021-02" db="EMBL/GenBank/DDBJ databases">
        <title>Comparative genomics reveals that relaxation of natural selection precedes convergent phenotypic evolution of cavefish.</title>
        <authorList>
            <person name="Peng Z."/>
        </authorList>
    </citation>
    <scope>NUCLEOTIDE SEQUENCE</scope>
    <source>
        <tissue evidence="17">Muscle</tissue>
    </source>
</reference>
<evidence type="ECO:0000256" key="5">
    <source>
        <dbReference type="ARBA" id="ARBA00022630"/>
    </source>
</evidence>
<gene>
    <name evidence="17" type="ORF">IRJ41_021362</name>
</gene>
<accession>A0A9W7TG77</accession>
<dbReference type="InterPro" id="IPR036249">
    <property type="entry name" value="Thioredoxin-like_sf"/>
</dbReference>
<dbReference type="InterPro" id="IPR017937">
    <property type="entry name" value="Thioredoxin_CS"/>
</dbReference>
<dbReference type="FunFam" id="1.20.120.1960:FF:000001">
    <property type="entry name" value="Sulfhydryl oxidase"/>
    <property type="match status" value="1"/>
</dbReference>
<dbReference type="Gene3D" id="1.20.120.310">
    <property type="entry name" value="ERV/ALR sulfhydryl oxidase domain"/>
    <property type="match status" value="1"/>
</dbReference>
<dbReference type="Gene3D" id="1.20.120.1960">
    <property type="entry name" value="QSOX sulfhydryl oxidase domain"/>
    <property type="match status" value="1"/>
</dbReference>
<dbReference type="FunFam" id="3.40.30.10:FF:000073">
    <property type="entry name" value="Sulfhydryl oxidase"/>
    <property type="match status" value="1"/>
</dbReference>
<organism evidence="17 18">
    <name type="scientific">Triplophysa rosa</name>
    <name type="common">Cave loach</name>
    <dbReference type="NCBI Taxonomy" id="992332"/>
    <lineage>
        <taxon>Eukaryota</taxon>
        <taxon>Metazoa</taxon>
        <taxon>Chordata</taxon>
        <taxon>Craniata</taxon>
        <taxon>Vertebrata</taxon>
        <taxon>Euteleostomi</taxon>
        <taxon>Actinopterygii</taxon>
        <taxon>Neopterygii</taxon>
        <taxon>Teleostei</taxon>
        <taxon>Ostariophysi</taxon>
        <taxon>Cypriniformes</taxon>
        <taxon>Nemacheilidae</taxon>
        <taxon>Triplophysa</taxon>
    </lineage>
</organism>
<dbReference type="InterPro" id="IPR017905">
    <property type="entry name" value="ERV/ALR_sulphydryl_oxidase"/>
</dbReference>
<dbReference type="GO" id="GO:0016971">
    <property type="term" value="F:flavin-dependent sulfhydryl oxidase activity"/>
    <property type="evidence" value="ECO:0007669"/>
    <property type="project" value="InterPro"/>
</dbReference>
<dbReference type="GO" id="GO:0000139">
    <property type="term" value="C:Golgi membrane"/>
    <property type="evidence" value="ECO:0007669"/>
    <property type="project" value="TreeGrafter"/>
</dbReference>
<keyword evidence="9" id="KW-1015">Disulfide bond</keyword>
<sequence length="792" mass="90120">MARRGGRATSYYATETRLNPINSFLCVVISFLCVVPVIADAGLYSASDQIIVLSPDNVDSVLFSSSAALLVEFYATWCGHCVAFSTVWKSLARDIKEWKPAVDLAAIDCADEKNRPVCIRFGITGYPSLKFFPAYSSNTTQGREFQGFPRDVRGLRHHIIDKLEMRDQMWPPACPPLEAASEAEIDSFFQTNSVKHLALVFEKKNSYVGREVTLDLLQYENIAVRRVLDTETSLVSRFNVTDFPSCYLYNSSGSISRLKVLNEARVFYSYALQRLPGVVRTGKMKTPIIDLIKNSTEEEWRPFNKTRVYMSDLESALHYSLRVELAAHVTITGADLTALKKYINVLATYFSGRPSVKSALKAVDSWLQEQEGTEIKYSDFRDVLDSVGETSDAVLPEGVQWVGCQGSQARYRGYPCSVWNLFHVLTVQAKEIDDSDPLEVLQAMRGYVKSFFGCRPCATHFESMAQENMNKVTSLSDAVLWLWSQHNRVNNRLAGDLSEDPHFPKIQWPPPELCPNCHSVKWTGEHSWNREEVSAFLQNYFSSDRILSDYLQDETQALIHQRNQLTATRMEKEAGRGAERRARDIHPASLTEEPQGEEQEEEEEEEEPALEEQAGEQYPVRMEGIGGDGKGRTPNREPWEKPQGEQKREQSPRKLRIVGLKLQKTQEDIVDLDSFVNQHYKAKARSAASMSSVVRQRSLQKQDDTEDFQFERGWRVKRDLGSQEQKLGVGVRIEPYPRPQNKHWMSLLSVGFSRLDASLCVLLYLLSSMCLLAMYLYFQLRVKLRHAKVSLP</sequence>
<dbReference type="EC" id="1.8.3.2" evidence="13"/>
<dbReference type="SUPFAM" id="SSF52833">
    <property type="entry name" value="Thioredoxin-like"/>
    <property type="match status" value="1"/>
</dbReference>
<feature type="domain" description="ERV/ALR sulfhydryl oxidase" evidence="15">
    <location>
        <begin position="407"/>
        <end position="508"/>
    </location>
</feature>
<keyword evidence="10" id="KW-0325">Glycoprotein</keyword>
<evidence type="ECO:0000256" key="2">
    <source>
        <dbReference type="ARBA" id="ARBA00004613"/>
    </source>
</evidence>
<dbReference type="InterPro" id="IPR041269">
    <property type="entry name" value="QSOX_Trx1"/>
</dbReference>
<evidence type="ECO:0000259" key="15">
    <source>
        <dbReference type="PROSITE" id="PS51324"/>
    </source>
</evidence>
<dbReference type="PANTHER" id="PTHR22897">
    <property type="entry name" value="QUIESCIN Q6-RELATED SULFHYDRYL OXIDASE"/>
    <property type="match status" value="1"/>
</dbReference>
<evidence type="ECO:0000256" key="1">
    <source>
        <dbReference type="ARBA" id="ARBA00001974"/>
    </source>
</evidence>
<evidence type="ECO:0000313" key="18">
    <source>
        <dbReference type="Proteomes" id="UP001059041"/>
    </source>
</evidence>
<keyword evidence="7 13" id="KW-0274">FAD</keyword>
<feature type="domain" description="Thioredoxin" evidence="16">
    <location>
        <begin position="32"/>
        <end position="190"/>
    </location>
</feature>
<evidence type="ECO:0000256" key="9">
    <source>
        <dbReference type="ARBA" id="ARBA00023157"/>
    </source>
</evidence>
<dbReference type="PANTHER" id="PTHR22897:SF6">
    <property type="entry name" value="SULFHYDRYL OXIDASE 1"/>
    <property type="match status" value="1"/>
</dbReference>
<dbReference type="CDD" id="cd02992">
    <property type="entry name" value="PDI_a_QSOX"/>
    <property type="match status" value="1"/>
</dbReference>
<evidence type="ECO:0000256" key="6">
    <source>
        <dbReference type="ARBA" id="ARBA00022729"/>
    </source>
</evidence>
<evidence type="ECO:0000256" key="4">
    <source>
        <dbReference type="ARBA" id="ARBA00022525"/>
    </source>
</evidence>
<comment type="cofactor">
    <cofactor evidence="1 13">
        <name>FAD</name>
        <dbReference type="ChEBI" id="CHEBI:57692"/>
    </cofactor>
</comment>
<dbReference type="AlphaFoldDB" id="A0A9W7TG77"/>
<feature type="compositionally biased region" description="Basic and acidic residues" evidence="14">
    <location>
        <begin position="569"/>
        <end position="586"/>
    </location>
</feature>
<feature type="compositionally biased region" description="Basic and acidic residues" evidence="14">
    <location>
        <begin position="629"/>
        <end position="652"/>
    </location>
</feature>
<dbReference type="GO" id="GO:0005615">
    <property type="term" value="C:extracellular space"/>
    <property type="evidence" value="ECO:0007669"/>
    <property type="project" value="TreeGrafter"/>
</dbReference>
<dbReference type="InterPro" id="IPR013766">
    <property type="entry name" value="Thioredoxin_domain"/>
</dbReference>
<dbReference type="PROSITE" id="PS00194">
    <property type="entry name" value="THIOREDOXIN_1"/>
    <property type="match status" value="1"/>
</dbReference>
<evidence type="ECO:0000256" key="3">
    <source>
        <dbReference type="ARBA" id="ARBA00006041"/>
    </source>
</evidence>
<feature type="compositionally biased region" description="Acidic residues" evidence="14">
    <location>
        <begin position="594"/>
        <end position="614"/>
    </location>
</feature>
<evidence type="ECO:0000256" key="12">
    <source>
        <dbReference type="ARBA" id="ARBA00048864"/>
    </source>
</evidence>
<evidence type="ECO:0000256" key="8">
    <source>
        <dbReference type="ARBA" id="ARBA00023002"/>
    </source>
</evidence>
<evidence type="ECO:0000256" key="11">
    <source>
        <dbReference type="ARBA" id="ARBA00045804"/>
    </source>
</evidence>
<protein>
    <recommendedName>
        <fullName evidence="13">Sulfhydryl oxidase</fullName>
        <ecNumber evidence="13">1.8.3.2</ecNumber>
    </recommendedName>
</protein>
<keyword evidence="8 13" id="KW-0560">Oxidoreductase</keyword>
<dbReference type="PROSITE" id="PS51352">
    <property type="entry name" value="THIOREDOXIN_2"/>
    <property type="match status" value="1"/>
</dbReference>
<feature type="transmembrane region" description="Helical" evidence="13">
    <location>
        <begin position="21"/>
        <end position="39"/>
    </location>
</feature>
<dbReference type="FunFam" id="3.40.30.10:FF:000080">
    <property type="entry name" value="Sulfhydryl oxidase"/>
    <property type="match status" value="1"/>
</dbReference>
<evidence type="ECO:0000256" key="10">
    <source>
        <dbReference type="ARBA" id="ARBA00023180"/>
    </source>
</evidence>
<evidence type="ECO:0000256" key="7">
    <source>
        <dbReference type="ARBA" id="ARBA00022827"/>
    </source>
</evidence>
<comment type="similarity">
    <text evidence="3 13">Belongs to the quiescin-sulfhydryl oxidase (QSOX) family.</text>
</comment>
<dbReference type="Gene3D" id="3.40.30.10">
    <property type="entry name" value="Glutaredoxin"/>
    <property type="match status" value="2"/>
</dbReference>
<dbReference type="InterPro" id="IPR040986">
    <property type="entry name" value="QSOX_FAD-bd_dom"/>
</dbReference>
<keyword evidence="13" id="KW-1133">Transmembrane helix</keyword>
<evidence type="ECO:0000259" key="16">
    <source>
        <dbReference type="PROSITE" id="PS51352"/>
    </source>
</evidence>
<dbReference type="Proteomes" id="UP001059041">
    <property type="component" value="Linkage Group LG17"/>
</dbReference>
<dbReference type="EMBL" id="JAFHDT010000017">
    <property type="protein sequence ID" value="KAI7798103.1"/>
    <property type="molecule type" value="Genomic_DNA"/>
</dbReference>
<proteinExistence type="inferred from homology"/>
<keyword evidence="4" id="KW-0964">Secreted</keyword>
<evidence type="ECO:0000256" key="14">
    <source>
        <dbReference type="SAM" id="MobiDB-lite"/>
    </source>
</evidence>
<comment type="catalytic activity">
    <reaction evidence="12 13">
        <text>2 R'C(R)SH + O2 = R'C(R)S-S(R)CR' + H2O2</text>
        <dbReference type="Rhea" id="RHEA:17357"/>
        <dbReference type="ChEBI" id="CHEBI:15379"/>
        <dbReference type="ChEBI" id="CHEBI:16240"/>
        <dbReference type="ChEBI" id="CHEBI:16520"/>
        <dbReference type="ChEBI" id="CHEBI:17412"/>
        <dbReference type="EC" id="1.8.3.2"/>
    </reaction>
</comment>
<keyword evidence="6" id="KW-0732">Signal</keyword>
<dbReference type="InterPro" id="IPR036774">
    <property type="entry name" value="ERV/ALR_sulphydryl_oxid_sf"/>
</dbReference>
<comment type="caution">
    <text evidence="17">The sequence shown here is derived from an EMBL/GenBank/DDBJ whole genome shotgun (WGS) entry which is preliminary data.</text>
</comment>
<name>A0A9W7TG77_TRIRA</name>